<dbReference type="Gene3D" id="3.30.70.330">
    <property type="match status" value="1"/>
</dbReference>
<dbReference type="GO" id="GO:0031146">
    <property type="term" value="P:SCF-dependent proteasomal ubiquitin-dependent protein catabolic process"/>
    <property type="evidence" value="ECO:0007669"/>
    <property type="project" value="TreeGrafter"/>
</dbReference>
<dbReference type="WBParaSite" id="PgB20_g044_t02">
    <property type="protein sequence ID" value="PgB20_g044_t02"/>
    <property type="gene ID" value="PgB20_g044"/>
</dbReference>
<dbReference type="InterPro" id="IPR001810">
    <property type="entry name" value="F-box_dom"/>
</dbReference>
<dbReference type="CDD" id="cd00590">
    <property type="entry name" value="RRM_SF"/>
    <property type="match status" value="1"/>
</dbReference>
<dbReference type="SUPFAM" id="SSF54928">
    <property type="entry name" value="RNA-binding domain, RBD"/>
    <property type="match status" value="1"/>
</dbReference>
<reference evidence="6 7" key="1">
    <citation type="submission" date="2022-11" db="UniProtKB">
        <authorList>
            <consortium name="WormBaseParasite"/>
        </authorList>
    </citation>
    <scope>IDENTIFICATION</scope>
</reference>
<evidence type="ECO:0000256" key="2">
    <source>
        <dbReference type="PROSITE-ProRule" id="PRU00176"/>
    </source>
</evidence>
<dbReference type="Pfam" id="PF00076">
    <property type="entry name" value="RRM_1"/>
    <property type="match status" value="1"/>
</dbReference>
<dbReference type="PROSITE" id="PS50181">
    <property type="entry name" value="FBOX"/>
    <property type="match status" value="1"/>
</dbReference>
<dbReference type="AlphaFoldDB" id="A0A914ZTB1"/>
<dbReference type="PANTHER" id="PTHR13318">
    <property type="entry name" value="PARTNER OF PAIRED, ISOFORM B-RELATED"/>
    <property type="match status" value="1"/>
</dbReference>
<keyword evidence="5" id="KW-1185">Reference proteome</keyword>
<keyword evidence="1" id="KW-0833">Ubl conjugation pathway</keyword>
<dbReference type="InterPro" id="IPR035979">
    <property type="entry name" value="RBD_domain_sf"/>
</dbReference>
<evidence type="ECO:0000259" key="4">
    <source>
        <dbReference type="PROSITE" id="PS50181"/>
    </source>
</evidence>
<evidence type="ECO:0000313" key="5">
    <source>
        <dbReference type="Proteomes" id="UP000887569"/>
    </source>
</evidence>
<evidence type="ECO:0000313" key="7">
    <source>
        <dbReference type="WBParaSite" id="PgB20_g044_t02"/>
    </source>
</evidence>
<feature type="domain" description="F-box" evidence="4">
    <location>
        <begin position="276"/>
        <end position="326"/>
    </location>
</feature>
<proteinExistence type="predicted"/>
<keyword evidence="2" id="KW-0694">RNA-binding</keyword>
<name>A0A914ZTB1_PARUN</name>
<dbReference type="WBParaSite" id="PgB20_g044_t01">
    <property type="protein sequence ID" value="PgB20_g044_t01"/>
    <property type="gene ID" value="PgB20_g044"/>
</dbReference>
<evidence type="ECO:0000256" key="1">
    <source>
        <dbReference type="ARBA" id="ARBA00022786"/>
    </source>
</evidence>
<dbReference type="InterPro" id="IPR006553">
    <property type="entry name" value="Leu-rich_rpt_Cys-con_subtyp"/>
</dbReference>
<dbReference type="InterPro" id="IPR032675">
    <property type="entry name" value="LRR_dom_sf"/>
</dbReference>
<sequence>MEFRSDGGGFSRPAAMFKTLRRLHGHNLENQGLNNLTDAFQNFVTRAKYFSIGRLRRTWSHSAIEFMKYRRLLPMLTSEGQRGNQFDELEDSFMAGASAFLARSDSVRSDASTSSSGIASRAKGEEKKIIVTNVSPRVTTSQLTSFFSKFGRISTCHIPSEERYHTIYATAAKTTRPSLVAHITFTKTESAEKAKKATPEELKFYDKIMVVSPYTSSRKRATSAAVVDESKIAPIVTAIGGGSLDDDHLSQTSSNFSMHPISTFSLSDVASLFGSRISIEILPSKILERILSMVPPVDRIRLERVNKTFLEAAVKSWALSESFSFVNDGYTNRTFTRSHPLRNSHLKSFLSRCGIHLRHLDVSGVVHLLDDTAFGIIATYCPHLCEVNISGLKGHWMALRNFGDSLPSLRSVTYREMVHVGDKSLWYLFKANGSVLVKVDLRGCRRMKGRCLRLFGPALEQIILDGCCRVDNMAIEDLCLRAPNVRELRLSGCSLITDETLSVITRSMSDIRTFALCGDRFDFITSEGLMTIARLSALTDLALDYNSAVSNEVLEAIIKEAPELRSLSIAYAGTDTTLTETSLKCIANLKQLCTVDMSSLAAVTNAVLTQIASECTQLQDIRVRNCTYLGDDGVCSLAQLSRLEHVDLSGCLLVTTKAVQTLLGAFPAESKGSSKKDALPTVTVVVGGTICDVGSLRTRGSRMVVDPSDYSSLSSSTARDLLITQSGILEICIDSDDDVSGDEFESLTAHRSFIIDALRVEEDDSPMDNDQSIQEWAEREARELGLISE</sequence>
<dbReference type="GO" id="GO:0003723">
    <property type="term" value="F:RNA binding"/>
    <property type="evidence" value="ECO:0007669"/>
    <property type="project" value="UniProtKB-UniRule"/>
</dbReference>
<dbReference type="InterPro" id="IPR036047">
    <property type="entry name" value="F-box-like_dom_sf"/>
</dbReference>
<organism evidence="5 8">
    <name type="scientific">Parascaris univalens</name>
    <name type="common">Nematode worm</name>
    <dbReference type="NCBI Taxonomy" id="6257"/>
    <lineage>
        <taxon>Eukaryota</taxon>
        <taxon>Metazoa</taxon>
        <taxon>Ecdysozoa</taxon>
        <taxon>Nematoda</taxon>
        <taxon>Chromadorea</taxon>
        <taxon>Rhabditida</taxon>
        <taxon>Spirurina</taxon>
        <taxon>Ascaridomorpha</taxon>
        <taxon>Ascaridoidea</taxon>
        <taxon>Ascarididae</taxon>
        <taxon>Parascaris</taxon>
    </lineage>
</organism>
<evidence type="ECO:0000259" key="3">
    <source>
        <dbReference type="PROSITE" id="PS50102"/>
    </source>
</evidence>
<dbReference type="CDD" id="cd09917">
    <property type="entry name" value="F-box_SF"/>
    <property type="match status" value="1"/>
</dbReference>
<dbReference type="Pfam" id="PF00646">
    <property type="entry name" value="F-box"/>
    <property type="match status" value="1"/>
</dbReference>
<dbReference type="SMART" id="SM00360">
    <property type="entry name" value="RRM"/>
    <property type="match status" value="1"/>
</dbReference>
<dbReference type="PANTHER" id="PTHR13318:SF50">
    <property type="entry name" value="F-BOX_LRR-REPEAT PROTEIN 7"/>
    <property type="match status" value="1"/>
</dbReference>
<dbReference type="Proteomes" id="UP000887569">
    <property type="component" value="Unplaced"/>
</dbReference>
<accession>A0A914ZTB1</accession>
<dbReference type="SUPFAM" id="SSF52047">
    <property type="entry name" value="RNI-like"/>
    <property type="match status" value="1"/>
</dbReference>
<dbReference type="InterPro" id="IPR057207">
    <property type="entry name" value="FBXL15_LRR"/>
</dbReference>
<dbReference type="Gene3D" id="3.80.10.10">
    <property type="entry name" value="Ribonuclease Inhibitor"/>
    <property type="match status" value="2"/>
</dbReference>
<dbReference type="InterPro" id="IPR000504">
    <property type="entry name" value="RRM_dom"/>
</dbReference>
<feature type="domain" description="RRM" evidence="3">
    <location>
        <begin position="127"/>
        <end position="216"/>
    </location>
</feature>
<evidence type="ECO:0000313" key="8">
    <source>
        <dbReference type="WBParaSite" id="PgB20_g044_t04"/>
    </source>
</evidence>
<protein>
    <submittedName>
        <fullName evidence="6 7">RNA-binding protein EEED8.10</fullName>
    </submittedName>
</protein>
<dbReference type="WBParaSite" id="PgB20_g044_t04">
    <property type="protein sequence ID" value="PgB20_g044_t04"/>
    <property type="gene ID" value="PgB20_g044"/>
</dbReference>
<dbReference type="SUPFAM" id="SSF81383">
    <property type="entry name" value="F-box domain"/>
    <property type="match status" value="1"/>
</dbReference>
<dbReference type="PROSITE" id="PS50102">
    <property type="entry name" value="RRM"/>
    <property type="match status" value="1"/>
</dbReference>
<dbReference type="SMART" id="SM00367">
    <property type="entry name" value="LRR_CC"/>
    <property type="match status" value="5"/>
</dbReference>
<dbReference type="Pfam" id="PF25372">
    <property type="entry name" value="DUF7885"/>
    <property type="match status" value="1"/>
</dbReference>
<dbReference type="GO" id="GO:0019005">
    <property type="term" value="C:SCF ubiquitin ligase complex"/>
    <property type="evidence" value="ECO:0007669"/>
    <property type="project" value="TreeGrafter"/>
</dbReference>
<dbReference type="InterPro" id="IPR012677">
    <property type="entry name" value="Nucleotide-bd_a/b_plait_sf"/>
</dbReference>
<evidence type="ECO:0000313" key="6">
    <source>
        <dbReference type="WBParaSite" id="PgB20_g044_t01"/>
    </source>
</evidence>